<evidence type="ECO:0000313" key="5">
    <source>
        <dbReference type="EMBL" id="PZQ77200.1"/>
    </source>
</evidence>
<dbReference type="InterPro" id="IPR036250">
    <property type="entry name" value="AcylCo_DH-like_C"/>
</dbReference>
<dbReference type="Proteomes" id="UP000249135">
    <property type="component" value="Unassembled WGS sequence"/>
</dbReference>
<feature type="transmembrane region" description="Helical" evidence="2">
    <location>
        <begin position="241"/>
        <end position="264"/>
    </location>
</feature>
<comment type="caution">
    <text evidence="5">The sequence shown here is derived from an EMBL/GenBank/DDBJ whole genome shotgun (WGS) entry which is preliminary data.</text>
</comment>
<dbReference type="Pfam" id="PF08028">
    <property type="entry name" value="Acyl-CoA_dh_2"/>
    <property type="match status" value="1"/>
</dbReference>
<evidence type="ECO:0000259" key="4">
    <source>
        <dbReference type="Pfam" id="PF08028"/>
    </source>
</evidence>
<dbReference type="InterPro" id="IPR013107">
    <property type="entry name" value="Acyl-CoA_DH_C"/>
</dbReference>
<dbReference type="SUPFAM" id="SSF47203">
    <property type="entry name" value="Acyl-CoA dehydrogenase C-terminal domain-like"/>
    <property type="match status" value="1"/>
</dbReference>
<keyword evidence="2" id="KW-0812">Transmembrane</keyword>
<feature type="domain" description="Acyl-CoA dehydrogenase/oxidase N-terminal" evidence="3">
    <location>
        <begin position="33"/>
        <end position="113"/>
    </location>
</feature>
<dbReference type="Gene3D" id="1.10.540.10">
    <property type="entry name" value="Acyl-CoA dehydrogenase/oxidase, N-terminal domain"/>
    <property type="match status" value="1"/>
</dbReference>
<dbReference type="AlphaFoldDB" id="A0A2W5SQZ2"/>
<keyword evidence="2" id="KW-1133">Transmembrane helix</keyword>
<reference evidence="5 6" key="1">
    <citation type="submission" date="2017-08" db="EMBL/GenBank/DDBJ databases">
        <title>Infants hospitalized years apart are colonized by the same room-sourced microbial strains.</title>
        <authorList>
            <person name="Brooks B."/>
            <person name="Olm M.R."/>
            <person name="Firek B.A."/>
            <person name="Baker R."/>
            <person name="Thomas B.C."/>
            <person name="Morowitz M.J."/>
            <person name="Banfield J.F."/>
        </authorList>
    </citation>
    <scope>NUCLEOTIDE SEQUENCE [LARGE SCALE GENOMIC DNA]</scope>
    <source>
        <strain evidence="5">S2_005_003_R2_41</strain>
    </source>
</reference>
<keyword evidence="2" id="KW-0472">Membrane</keyword>
<dbReference type="PANTHER" id="PTHR43884">
    <property type="entry name" value="ACYL-COA DEHYDROGENASE"/>
    <property type="match status" value="1"/>
</dbReference>
<name>A0A2W5SQZ2_VARPD</name>
<dbReference type="InterPro" id="IPR037069">
    <property type="entry name" value="AcylCoA_DH/ox_N_sf"/>
</dbReference>
<dbReference type="Gene3D" id="2.40.110.10">
    <property type="entry name" value="Butyryl-CoA Dehydrogenase, subunit A, domain 2"/>
    <property type="match status" value="1"/>
</dbReference>
<dbReference type="InterPro" id="IPR046373">
    <property type="entry name" value="Acyl-CoA_Oxase/DH_mid-dom_sf"/>
</dbReference>
<keyword evidence="1" id="KW-0560">Oxidoreductase</keyword>
<dbReference type="InterPro" id="IPR013786">
    <property type="entry name" value="AcylCoA_DH/ox_N"/>
</dbReference>
<dbReference type="PANTHER" id="PTHR43884:SF25">
    <property type="entry name" value="ACYL-COA DEHYDROGENASE YDBM-RELATED"/>
    <property type="match status" value="1"/>
</dbReference>
<dbReference type="Gene3D" id="1.20.140.10">
    <property type="entry name" value="Butyryl-CoA Dehydrogenase, subunit A, domain 3"/>
    <property type="match status" value="1"/>
</dbReference>
<proteinExistence type="predicted"/>
<dbReference type="InterPro" id="IPR009100">
    <property type="entry name" value="AcylCoA_DH/oxidase_NM_dom_sf"/>
</dbReference>
<evidence type="ECO:0000313" key="6">
    <source>
        <dbReference type="Proteomes" id="UP000249135"/>
    </source>
</evidence>
<dbReference type="PIRSF" id="PIRSF016578">
    <property type="entry name" value="HsaA"/>
    <property type="match status" value="1"/>
</dbReference>
<accession>A0A2W5SQZ2</accession>
<dbReference type="Pfam" id="PF02771">
    <property type="entry name" value="Acyl-CoA_dh_N"/>
    <property type="match status" value="1"/>
</dbReference>
<dbReference type="GO" id="GO:0050660">
    <property type="term" value="F:flavin adenine dinucleotide binding"/>
    <property type="evidence" value="ECO:0007669"/>
    <property type="project" value="InterPro"/>
</dbReference>
<dbReference type="EMBL" id="QFPP01000028">
    <property type="protein sequence ID" value="PZQ77200.1"/>
    <property type="molecule type" value="Genomic_DNA"/>
</dbReference>
<sequence>MEAVVNPSLTALDSADLVAAAEAMIPFLREKAPETNALRRPPESVRQRLKETGIARLWQPRRYGGAEGSLTEGAEILRAVGRGCGSTAWIMAQNIQHNMMLANWPEQAQDEIWGEMPDALVSGILIPGIGKAKRVEGGYSLSGRWPFVSGSEIADWIIFTGDVVDAEGKAEEMHFVLPRGEVEILDTWYTIGLQGSSSQDCALKEAFLPAHRAVSMHDLKGHGRSPGAKVNKGWQYRAPPYAMFGCFIGCAALGVAEAAVGYYVENARKRASTMSGSNVSSFTTQQVKVAEAKAAVLSARQLIDSTLAEIETLYRRGGTSTVEDRTRWRAMATYAGRLASSAVNLVLEAGGGGVIYERNPIARCVADMTVANRHITQNWDVNASTYGRVLLGLPSGVEALDD</sequence>
<evidence type="ECO:0000256" key="1">
    <source>
        <dbReference type="ARBA" id="ARBA00023002"/>
    </source>
</evidence>
<feature type="domain" description="Acyl-CoA dehydrogenase C-terminal" evidence="4">
    <location>
        <begin position="248"/>
        <end position="378"/>
    </location>
</feature>
<evidence type="ECO:0000256" key="2">
    <source>
        <dbReference type="SAM" id="Phobius"/>
    </source>
</evidence>
<organism evidence="5 6">
    <name type="scientific">Variovorax paradoxus</name>
    <dbReference type="NCBI Taxonomy" id="34073"/>
    <lineage>
        <taxon>Bacteria</taxon>
        <taxon>Pseudomonadati</taxon>
        <taxon>Pseudomonadota</taxon>
        <taxon>Betaproteobacteria</taxon>
        <taxon>Burkholderiales</taxon>
        <taxon>Comamonadaceae</taxon>
        <taxon>Variovorax</taxon>
    </lineage>
</organism>
<evidence type="ECO:0000259" key="3">
    <source>
        <dbReference type="Pfam" id="PF02771"/>
    </source>
</evidence>
<gene>
    <name evidence="5" type="ORF">DI563_04660</name>
</gene>
<dbReference type="SUPFAM" id="SSF56645">
    <property type="entry name" value="Acyl-CoA dehydrogenase NM domain-like"/>
    <property type="match status" value="1"/>
</dbReference>
<dbReference type="GO" id="GO:0003995">
    <property type="term" value="F:acyl-CoA dehydrogenase activity"/>
    <property type="evidence" value="ECO:0007669"/>
    <property type="project" value="TreeGrafter"/>
</dbReference>
<protein>
    <submittedName>
        <fullName evidence="5">Acyl-CoA dehydrogenase</fullName>
    </submittedName>
</protein>